<sequence length="172" mass="18805">MYDEVPSEKYFYKGGTYSALKYDITSIVRNEYSTCKRNPMKLFTKMSTTMSITSLLCVLLTAMVSVGSASPNILPLGVEIMERDGITMVREVSSNPAAESASARAAGAGLEMEAATRRTLPCIARGVVIAAVRFAFERARPAIRLAGAEKLIMDKHFIMDVAPNAQQWTLNV</sequence>
<comment type="caution">
    <text evidence="1">The sequence shown here is derived from an EMBL/GenBank/DDBJ whole genome shotgun (WGS) entry which is preliminary data.</text>
</comment>
<dbReference type="OrthoDB" id="5186115at2759"/>
<dbReference type="AlphaFoldDB" id="A0A8K0NJ77"/>
<dbReference type="Proteomes" id="UP000811619">
    <property type="component" value="Unassembled WGS sequence"/>
</dbReference>
<keyword evidence="2" id="KW-1185">Reference proteome</keyword>
<proteinExistence type="predicted"/>
<reference evidence="1" key="1">
    <citation type="journal article" date="2020" name="bioRxiv">
        <title>Whole genome comparisons of ergot fungi reveals the divergence and evolution of species within the genus Claviceps are the result of varying mechanisms driving genome evolution and host range expansion.</title>
        <authorList>
            <person name="Wyka S.A."/>
            <person name="Mondo S.J."/>
            <person name="Liu M."/>
            <person name="Dettman J."/>
            <person name="Nalam V."/>
            <person name="Broders K.D."/>
        </authorList>
    </citation>
    <scope>NUCLEOTIDE SEQUENCE</scope>
    <source>
        <strain evidence="1">CCC 489</strain>
    </source>
</reference>
<evidence type="ECO:0000313" key="2">
    <source>
        <dbReference type="Proteomes" id="UP000811619"/>
    </source>
</evidence>
<gene>
    <name evidence="1" type="ORF">E4U42_003187</name>
</gene>
<evidence type="ECO:0000313" key="1">
    <source>
        <dbReference type="EMBL" id="KAG5926537.1"/>
    </source>
</evidence>
<protein>
    <submittedName>
        <fullName evidence="1">Uncharacterized protein</fullName>
    </submittedName>
</protein>
<dbReference type="EMBL" id="SRPY01000259">
    <property type="protein sequence ID" value="KAG5926537.1"/>
    <property type="molecule type" value="Genomic_DNA"/>
</dbReference>
<organism evidence="1 2">
    <name type="scientific">Claviceps africana</name>
    <dbReference type="NCBI Taxonomy" id="83212"/>
    <lineage>
        <taxon>Eukaryota</taxon>
        <taxon>Fungi</taxon>
        <taxon>Dikarya</taxon>
        <taxon>Ascomycota</taxon>
        <taxon>Pezizomycotina</taxon>
        <taxon>Sordariomycetes</taxon>
        <taxon>Hypocreomycetidae</taxon>
        <taxon>Hypocreales</taxon>
        <taxon>Clavicipitaceae</taxon>
        <taxon>Claviceps</taxon>
    </lineage>
</organism>
<name>A0A8K0NJ77_9HYPO</name>
<accession>A0A8K0NJ77</accession>